<keyword evidence="2" id="KW-1185">Reference proteome</keyword>
<name>A0A183BLU0_GLOPA</name>
<reference evidence="2" key="1">
    <citation type="submission" date="2013-12" db="EMBL/GenBank/DDBJ databases">
        <authorList>
            <person name="Aslett M."/>
        </authorList>
    </citation>
    <scope>NUCLEOTIDE SEQUENCE [LARGE SCALE GENOMIC DNA]</scope>
    <source>
        <strain evidence="2">Lindley</strain>
    </source>
</reference>
<accession>A0A183BLU0</accession>
<proteinExistence type="predicted"/>
<reference evidence="2" key="2">
    <citation type="submission" date="2014-05" db="EMBL/GenBank/DDBJ databases">
        <title>The genome and life-stage specific transcriptomes of Globodera pallida elucidate key aspects of plant parasitism by a cyst nematode.</title>
        <authorList>
            <person name="Cotton J.A."/>
            <person name="Lilley C.J."/>
            <person name="Jones L.M."/>
            <person name="Kikuchi T."/>
            <person name="Reid A.J."/>
            <person name="Thorpe P."/>
            <person name="Tsai I.J."/>
            <person name="Beasley H."/>
            <person name="Blok V."/>
            <person name="Cock P.J.A."/>
            <person name="Van den Akker S.E."/>
            <person name="Holroyd N."/>
            <person name="Hunt M."/>
            <person name="Mantelin S."/>
            <person name="Naghra H."/>
            <person name="Pain A."/>
            <person name="Palomares-Rius J.E."/>
            <person name="Zarowiecki M."/>
            <person name="Berriman M."/>
            <person name="Jones J.T."/>
            <person name="Urwin P.E."/>
        </authorList>
    </citation>
    <scope>NUCLEOTIDE SEQUENCE [LARGE SCALE GENOMIC DNA]</scope>
    <source>
        <strain evidence="2">Lindley</strain>
    </source>
</reference>
<keyword evidence="1" id="KW-0175">Coiled coil</keyword>
<feature type="coiled-coil region" evidence="1">
    <location>
        <begin position="126"/>
        <end position="160"/>
    </location>
</feature>
<organism evidence="2 3">
    <name type="scientific">Globodera pallida</name>
    <name type="common">Potato cyst nematode worm</name>
    <name type="synonym">Heterodera pallida</name>
    <dbReference type="NCBI Taxonomy" id="36090"/>
    <lineage>
        <taxon>Eukaryota</taxon>
        <taxon>Metazoa</taxon>
        <taxon>Ecdysozoa</taxon>
        <taxon>Nematoda</taxon>
        <taxon>Chromadorea</taxon>
        <taxon>Rhabditida</taxon>
        <taxon>Tylenchina</taxon>
        <taxon>Tylenchomorpha</taxon>
        <taxon>Tylenchoidea</taxon>
        <taxon>Heteroderidae</taxon>
        <taxon>Heteroderinae</taxon>
        <taxon>Globodera</taxon>
    </lineage>
</organism>
<evidence type="ECO:0000256" key="1">
    <source>
        <dbReference type="SAM" id="Coils"/>
    </source>
</evidence>
<dbReference type="Proteomes" id="UP000050741">
    <property type="component" value="Unassembled WGS sequence"/>
</dbReference>
<evidence type="ECO:0000313" key="3">
    <source>
        <dbReference type="WBParaSite" id="GPLIN_000157500"/>
    </source>
</evidence>
<reference evidence="3" key="3">
    <citation type="submission" date="2016-06" db="UniProtKB">
        <authorList>
            <consortium name="WormBaseParasite"/>
        </authorList>
    </citation>
    <scope>IDENTIFICATION</scope>
</reference>
<protein>
    <submittedName>
        <fullName evidence="3">FH2 domain-containing protein</fullName>
    </submittedName>
</protein>
<dbReference type="AlphaFoldDB" id="A0A183BLU0"/>
<sequence length="161" mass="17545">MLYEVITLSSADHCGNVSSDSKSLSSSPSSVRLYALLATATKRRRSKRQFGFGGLSPPLIKRERRSELLDNVPGPSFSSAAPTVANIAATTGGLGAVIGETAKRQKAAEEKEKHSDALIQLKLVSFDKFMEKCAKFNEDFKQLEKNSEEVEKNLRRLVGGL</sequence>
<dbReference type="WBParaSite" id="GPLIN_000157500">
    <property type="protein sequence ID" value="GPLIN_000157500"/>
    <property type="gene ID" value="GPLIN_000157500"/>
</dbReference>
<evidence type="ECO:0000313" key="2">
    <source>
        <dbReference type="Proteomes" id="UP000050741"/>
    </source>
</evidence>